<evidence type="ECO:0000256" key="1">
    <source>
        <dbReference type="SAM" id="Phobius"/>
    </source>
</evidence>
<keyword evidence="1" id="KW-0472">Membrane</keyword>
<evidence type="ECO:0000313" key="3">
    <source>
        <dbReference type="Proteomes" id="UP000244956"/>
    </source>
</evidence>
<comment type="caution">
    <text evidence="2">The sequence shown here is derived from an EMBL/GenBank/DDBJ whole genome shotgun (WGS) entry which is preliminary data.</text>
</comment>
<dbReference type="AlphaFoldDB" id="A0A2U2B332"/>
<dbReference type="EMBL" id="QEWP01000051">
    <property type="protein sequence ID" value="PWD97476.1"/>
    <property type="molecule type" value="Genomic_DNA"/>
</dbReference>
<evidence type="ECO:0008006" key="4">
    <source>
        <dbReference type="Google" id="ProtNLM"/>
    </source>
</evidence>
<dbReference type="OrthoDB" id="1376449at2"/>
<accession>A0A2U2B332</accession>
<proteinExistence type="predicted"/>
<evidence type="ECO:0000313" key="2">
    <source>
        <dbReference type="EMBL" id="PWD97476.1"/>
    </source>
</evidence>
<keyword evidence="1" id="KW-1133">Transmembrane helix</keyword>
<reference evidence="2 3" key="1">
    <citation type="submission" date="2018-05" db="EMBL/GenBank/DDBJ databases">
        <title>Marinilabilia rubrum sp. nov., isolated from saltern sediment.</title>
        <authorList>
            <person name="Zhang R."/>
        </authorList>
    </citation>
    <scope>NUCLEOTIDE SEQUENCE [LARGE SCALE GENOMIC DNA]</scope>
    <source>
        <strain evidence="2 3">WTE16</strain>
    </source>
</reference>
<name>A0A2U2B332_9BACT</name>
<protein>
    <recommendedName>
        <fullName evidence="4">DUF304 domain-containing protein</fullName>
    </recommendedName>
</protein>
<feature type="transmembrane region" description="Helical" evidence="1">
    <location>
        <begin position="15"/>
        <end position="40"/>
    </location>
</feature>
<dbReference type="RefSeq" id="WP_109266359.1">
    <property type="nucleotide sequence ID" value="NZ_QEWP01000051.1"/>
</dbReference>
<keyword evidence="1" id="KW-0812">Transmembrane</keyword>
<dbReference type="Proteomes" id="UP000244956">
    <property type="component" value="Unassembled WGS sequence"/>
</dbReference>
<feature type="transmembrane region" description="Helical" evidence="1">
    <location>
        <begin position="46"/>
        <end position="63"/>
    </location>
</feature>
<gene>
    <name evidence="2" type="ORF">DDZ16_20565</name>
</gene>
<organism evidence="2 3">
    <name type="scientific">Marinilabilia rubra</name>
    <dbReference type="NCBI Taxonomy" id="2162893"/>
    <lineage>
        <taxon>Bacteria</taxon>
        <taxon>Pseudomonadati</taxon>
        <taxon>Bacteroidota</taxon>
        <taxon>Bacteroidia</taxon>
        <taxon>Marinilabiliales</taxon>
        <taxon>Marinilabiliaceae</taxon>
        <taxon>Marinilabilia</taxon>
    </lineage>
</organism>
<keyword evidence="3" id="KW-1185">Reference proteome</keyword>
<sequence length="154" mass="17773">MNGTEYTIGTKKAPIFIRIFLILIMSILILIPITVIALTYGNGPHIGILVSFIICWGVGFYLLKIVLWNTIGQEILTVNREKISYIADFGFFKDGRKEIEIDNLETEIIYTDHNKQFGRLILKNKSTYIETVLQAKIMKLEEIRNEIKTLHKKL</sequence>